<keyword evidence="1" id="KW-0813">Transport</keyword>
<dbReference type="SUPFAM" id="SSF52540">
    <property type="entry name" value="P-loop containing nucleoside triphosphate hydrolases"/>
    <property type="match status" value="1"/>
</dbReference>
<dbReference type="Pfam" id="PF08352">
    <property type="entry name" value="oligo_HPY"/>
    <property type="match status" value="1"/>
</dbReference>
<gene>
    <name evidence="5" type="ORF">ACFFRN_34695</name>
</gene>
<dbReference type="PROSITE" id="PS00211">
    <property type="entry name" value="ABC_TRANSPORTER_1"/>
    <property type="match status" value="1"/>
</dbReference>
<dbReference type="PANTHER" id="PTHR43776:SF8">
    <property type="entry name" value="ABC TRANSPORTER, ATP-BINDING PROTEIN"/>
    <property type="match status" value="1"/>
</dbReference>
<proteinExistence type="predicted"/>
<dbReference type="EMBL" id="JBHMCE010000012">
    <property type="protein sequence ID" value="MFB9531778.1"/>
    <property type="molecule type" value="Genomic_DNA"/>
</dbReference>
<reference evidence="5 6" key="1">
    <citation type="submission" date="2024-09" db="EMBL/GenBank/DDBJ databases">
        <authorList>
            <person name="Sun Q."/>
            <person name="Mori K."/>
        </authorList>
    </citation>
    <scope>NUCLEOTIDE SEQUENCE [LARGE SCALE GENOMIC DNA]</scope>
    <source>
        <strain evidence="5 6">JCM 3323</strain>
    </source>
</reference>
<dbReference type="Pfam" id="PF00005">
    <property type="entry name" value="ABC_tran"/>
    <property type="match status" value="1"/>
</dbReference>
<name>A0ABV5Q8Z5_9ACTN</name>
<evidence type="ECO:0000256" key="2">
    <source>
        <dbReference type="ARBA" id="ARBA00022741"/>
    </source>
</evidence>
<dbReference type="PANTHER" id="PTHR43776">
    <property type="entry name" value="TRANSPORT ATP-BINDING PROTEIN"/>
    <property type="match status" value="1"/>
</dbReference>
<accession>A0ABV5Q8Z5</accession>
<dbReference type="InterPro" id="IPR017871">
    <property type="entry name" value="ABC_transporter-like_CS"/>
</dbReference>
<protein>
    <submittedName>
        <fullName evidence="5">ABC transporter ATP-binding protein</fullName>
    </submittedName>
</protein>
<keyword evidence="6" id="KW-1185">Reference proteome</keyword>
<dbReference type="InterPro" id="IPR003439">
    <property type="entry name" value="ABC_transporter-like_ATP-bd"/>
</dbReference>
<dbReference type="NCBIfam" id="TIGR01727">
    <property type="entry name" value="oligo_HPY"/>
    <property type="match status" value="1"/>
</dbReference>
<dbReference type="Proteomes" id="UP001589646">
    <property type="component" value="Unassembled WGS sequence"/>
</dbReference>
<dbReference type="PROSITE" id="PS50893">
    <property type="entry name" value="ABC_TRANSPORTER_2"/>
    <property type="match status" value="1"/>
</dbReference>
<dbReference type="Gene3D" id="3.40.50.300">
    <property type="entry name" value="P-loop containing nucleotide triphosphate hydrolases"/>
    <property type="match status" value="1"/>
</dbReference>
<organism evidence="5 6">
    <name type="scientific">Nonomuraea roseola</name>
    <dbReference type="NCBI Taxonomy" id="46179"/>
    <lineage>
        <taxon>Bacteria</taxon>
        <taxon>Bacillati</taxon>
        <taxon>Actinomycetota</taxon>
        <taxon>Actinomycetes</taxon>
        <taxon>Streptosporangiales</taxon>
        <taxon>Streptosporangiaceae</taxon>
        <taxon>Nonomuraea</taxon>
    </lineage>
</organism>
<dbReference type="InterPro" id="IPR013563">
    <property type="entry name" value="Oligopep_ABC_C"/>
</dbReference>
<evidence type="ECO:0000256" key="3">
    <source>
        <dbReference type="ARBA" id="ARBA00022840"/>
    </source>
</evidence>
<sequence length="304" mass="33428">MTLEAIAVTKEFPGGVRAVENVTVRLRPGQIVGLVGESGSGKTTLARMLALFHAPTRGEIRLNGEPVRKAREYHRHVQLIFQDPFSSLNSLRTVGYTVGRALRIHRGLRGRKEVEAAAIELLQQVNLSADFLTKLPHELSGGQRQRVVIARALAVGSSVLLADEPISMLDVSIRLDILNLLADLRDRQGLAILYITHDIASARYLCDEISVMYGGQIIESGPADEVIRNPRHPYTQLLIDCAPDPSRTIQDLEVEYGEPPSLTNAPPGCRFQPRCPHATSICAQQAPPRAHLGNGQWADCWLYA</sequence>
<dbReference type="GO" id="GO:0005524">
    <property type="term" value="F:ATP binding"/>
    <property type="evidence" value="ECO:0007669"/>
    <property type="project" value="UniProtKB-KW"/>
</dbReference>
<feature type="domain" description="ABC transporter" evidence="4">
    <location>
        <begin position="3"/>
        <end position="239"/>
    </location>
</feature>
<dbReference type="InterPro" id="IPR050319">
    <property type="entry name" value="ABC_transp_ATP-bind"/>
</dbReference>
<evidence type="ECO:0000313" key="5">
    <source>
        <dbReference type="EMBL" id="MFB9531778.1"/>
    </source>
</evidence>
<evidence type="ECO:0000313" key="6">
    <source>
        <dbReference type="Proteomes" id="UP001589646"/>
    </source>
</evidence>
<dbReference type="SMART" id="SM00382">
    <property type="entry name" value="AAA"/>
    <property type="match status" value="1"/>
</dbReference>
<keyword evidence="2" id="KW-0547">Nucleotide-binding</keyword>
<dbReference type="RefSeq" id="WP_346130744.1">
    <property type="nucleotide sequence ID" value="NZ_BAAAXC010000015.1"/>
</dbReference>
<comment type="caution">
    <text evidence="5">The sequence shown here is derived from an EMBL/GenBank/DDBJ whole genome shotgun (WGS) entry which is preliminary data.</text>
</comment>
<keyword evidence="3 5" id="KW-0067">ATP-binding</keyword>
<evidence type="ECO:0000256" key="1">
    <source>
        <dbReference type="ARBA" id="ARBA00022448"/>
    </source>
</evidence>
<evidence type="ECO:0000259" key="4">
    <source>
        <dbReference type="PROSITE" id="PS50893"/>
    </source>
</evidence>
<dbReference type="InterPro" id="IPR027417">
    <property type="entry name" value="P-loop_NTPase"/>
</dbReference>
<dbReference type="InterPro" id="IPR003593">
    <property type="entry name" value="AAA+_ATPase"/>
</dbReference>
<dbReference type="CDD" id="cd03257">
    <property type="entry name" value="ABC_NikE_OppD_transporters"/>
    <property type="match status" value="1"/>
</dbReference>